<keyword evidence="2" id="KW-1185">Reference proteome</keyword>
<protein>
    <submittedName>
        <fullName evidence="1">Uncharacterized protein</fullName>
    </submittedName>
</protein>
<dbReference type="AlphaFoldDB" id="A0A9Q2CYI8"/>
<dbReference type="RefSeq" id="WP_183672878.1">
    <property type="nucleotide sequence ID" value="NZ_CBCRYX010000001.1"/>
</dbReference>
<comment type="caution">
    <text evidence="1">The sequence shown here is derived from an EMBL/GenBank/DDBJ whole genome shotgun (WGS) entry which is preliminary data.</text>
</comment>
<dbReference type="EMBL" id="JACHHF010000002">
    <property type="protein sequence ID" value="MBB5175450.1"/>
    <property type="molecule type" value="Genomic_DNA"/>
</dbReference>
<dbReference type="Proteomes" id="UP000579136">
    <property type="component" value="Unassembled WGS sequence"/>
</dbReference>
<accession>A0A9Q2CYI8</accession>
<sequence length="190" mass="22697">MKEILKMIPSNLREKNKYLHTHCVYHEALIDYEENNKISAYEKLNGIQYELENDSHSTLLLSEIHLALGVLSLELNLDAFKHFKKSSELLSAVTETKYNFERIVKVRCNLAATYCRRQLFHLVNRELNQATALLKQFESTYFKLEIEYARLLFYINTDHKNTKKQYQYILYLLDDYPNKKVKQNLRNIRI</sequence>
<proteinExistence type="predicted"/>
<name>A0A9Q2CYI8_9STAP</name>
<gene>
    <name evidence="1" type="ORF">HNQ45_000320</name>
</gene>
<organism evidence="1 2">
    <name type="scientific">Nosocomiicoccus ampullae</name>
    <dbReference type="NCBI Taxonomy" id="489910"/>
    <lineage>
        <taxon>Bacteria</taxon>
        <taxon>Bacillati</taxon>
        <taxon>Bacillota</taxon>
        <taxon>Bacilli</taxon>
        <taxon>Bacillales</taxon>
        <taxon>Staphylococcaceae</taxon>
        <taxon>Nosocomiicoccus</taxon>
    </lineage>
</organism>
<reference evidence="1 2" key="1">
    <citation type="submission" date="2020-08" db="EMBL/GenBank/DDBJ databases">
        <title>Genomic Encyclopedia of Type Strains, Phase IV (KMG-IV): sequencing the most valuable type-strain genomes for metagenomic binning, comparative biology and taxonomic classification.</title>
        <authorList>
            <person name="Goeker M."/>
        </authorList>
    </citation>
    <scope>NUCLEOTIDE SEQUENCE [LARGE SCALE GENOMIC DNA]</scope>
    <source>
        <strain evidence="1 2">DSM 19163</strain>
    </source>
</reference>
<evidence type="ECO:0000313" key="2">
    <source>
        <dbReference type="Proteomes" id="UP000579136"/>
    </source>
</evidence>
<evidence type="ECO:0000313" key="1">
    <source>
        <dbReference type="EMBL" id="MBB5175450.1"/>
    </source>
</evidence>